<feature type="compositionally biased region" description="Polar residues" evidence="1">
    <location>
        <begin position="1"/>
        <end position="16"/>
    </location>
</feature>
<proteinExistence type="predicted"/>
<evidence type="ECO:0000313" key="3">
    <source>
        <dbReference type="Proteomes" id="UP000886595"/>
    </source>
</evidence>
<sequence>MRDAESSASQFISGQHETTDHVAGTKKVEGEDGRAIFLTFSRGYPVSNAELHAYFTRRYGDIIEATHMGAGGGYGHALYATMVLHSAAKIEEIVNDGVCSTKFTINGKHVWARKFKS</sequence>
<dbReference type="PANTHER" id="PTHR33527">
    <property type="entry name" value="OS07G0274300 PROTEIN"/>
    <property type="match status" value="1"/>
</dbReference>
<organism evidence="2 3">
    <name type="scientific">Brassica carinata</name>
    <name type="common">Ethiopian mustard</name>
    <name type="synonym">Abyssinian cabbage</name>
    <dbReference type="NCBI Taxonomy" id="52824"/>
    <lineage>
        <taxon>Eukaryota</taxon>
        <taxon>Viridiplantae</taxon>
        <taxon>Streptophyta</taxon>
        <taxon>Embryophyta</taxon>
        <taxon>Tracheophyta</taxon>
        <taxon>Spermatophyta</taxon>
        <taxon>Magnoliopsida</taxon>
        <taxon>eudicotyledons</taxon>
        <taxon>Gunneridae</taxon>
        <taxon>Pentapetalae</taxon>
        <taxon>rosids</taxon>
        <taxon>malvids</taxon>
        <taxon>Brassicales</taxon>
        <taxon>Brassicaceae</taxon>
        <taxon>Brassiceae</taxon>
        <taxon>Brassica</taxon>
    </lineage>
</organism>
<feature type="region of interest" description="Disordered" evidence="1">
    <location>
        <begin position="1"/>
        <end position="27"/>
    </location>
</feature>
<evidence type="ECO:0008006" key="4">
    <source>
        <dbReference type="Google" id="ProtNLM"/>
    </source>
</evidence>
<dbReference type="OrthoDB" id="1882251at2759"/>
<comment type="caution">
    <text evidence="2">The sequence shown here is derived from an EMBL/GenBank/DDBJ whole genome shotgun (WGS) entry which is preliminary data.</text>
</comment>
<name>A0A8X8BHF8_BRACI</name>
<accession>A0A8X8BHF8</accession>
<evidence type="ECO:0000256" key="1">
    <source>
        <dbReference type="SAM" id="MobiDB-lite"/>
    </source>
</evidence>
<gene>
    <name evidence="2" type="ORF">Bca52824_005347</name>
</gene>
<reference evidence="2 3" key="1">
    <citation type="submission" date="2020-02" db="EMBL/GenBank/DDBJ databases">
        <authorList>
            <person name="Ma Q."/>
            <person name="Huang Y."/>
            <person name="Song X."/>
            <person name="Pei D."/>
        </authorList>
    </citation>
    <scope>NUCLEOTIDE SEQUENCE [LARGE SCALE GENOMIC DNA]</scope>
    <source>
        <strain evidence="2">Sxm20200214</strain>
        <tissue evidence="2">Leaf</tissue>
    </source>
</reference>
<dbReference type="EMBL" id="JAAMPC010000001">
    <property type="protein sequence ID" value="KAG2334167.1"/>
    <property type="molecule type" value="Genomic_DNA"/>
</dbReference>
<dbReference type="AlphaFoldDB" id="A0A8X8BHF8"/>
<dbReference type="Proteomes" id="UP000886595">
    <property type="component" value="Unassembled WGS sequence"/>
</dbReference>
<dbReference type="PANTHER" id="PTHR33527:SF28">
    <property type="entry name" value="GB|AAD43168.1"/>
    <property type="match status" value="1"/>
</dbReference>
<keyword evidence="3" id="KW-1185">Reference proteome</keyword>
<evidence type="ECO:0000313" key="2">
    <source>
        <dbReference type="EMBL" id="KAG2334167.1"/>
    </source>
</evidence>
<protein>
    <recommendedName>
        <fullName evidence="4">RRM domain-containing protein</fullName>
    </recommendedName>
</protein>